<dbReference type="GO" id="GO:0031146">
    <property type="term" value="P:SCF-dependent proteasomal ubiquitin-dependent protein catabolic process"/>
    <property type="evidence" value="ECO:0007669"/>
    <property type="project" value="TreeGrafter"/>
</dbReference>
<accession>A0A4Y7JT62</accession>
<dbReference type="InterPro" id="IPR057207">
    <property type="entry name" value="FBXL15_LRR"/>
</dbReference>
<evidence type="ECO:0000313" key="3">
    <source>
        <dbReference type="Proteomes" id="UP000316621"/>
    </source>
</evidence>
<dbReference type="InterPro" id="IPR032675">
    <property type="entry name" value="LRR_dom_sf"/>
</dbReference>
<feature type="domain" description="F-box/LRR-repeat protein 15-like leucin rich repeat" evidence="1">
    <location>
        <begin position="471"/>
        <end position="551"/>
    </location>
</feature>
<protein>
    <recommendedName>
        <fullName evidence="1">F-box/LRR-repeat protein 15-like leucin rich repeat domain-containing protein</fullName>
    </recommendedName>
</protein>
<keyword evidence="3" id="KW-1185">Reference proteome</keyword>
<dbReference type="PANTHER" id="PTHR13318:SF105">
    <property type="entry name" value="F-BOX_LRR-REPEAT PROTEIN 3"/>
    <property type="match status" value="1"/>
</dbReference>
<feature type="domain" description="F-box/LRR-repeat protein 15-like leucin rich repeat" evidence="1">
    <location>
        <begin position="84"/>
        <end position="278"/>
    </location>
</feature>
<dbReference type="GO" id="GO:0019005">
    <property type="term" value="C:SCF ubiquitin ligase complex"/>
    <property type="evidence" value="ECO:0007669"/>
    <property type="project" value="TreeGrafter"/>
</dbReference>
<dbReference type="EMBL" id="CM010719">
    <property type="protein sequence ID" value="RZC63222.1"/>
    <property type="molecule type" value="Genomic_DNA"/>
</dbReference>
<dbReference type="SUPFAM" id="SSF52047">
    <property type="entry name" value="RNI-like"/>
    <property type="match status" value="2"/>
</dbReference>
<dbReference type="CDD" id="cd22159">
    <property type="entry name" value="F-box_AtTIR1-like"/>
    <property type="match status" value="1"/>
</dbReference>
<dbReference type="Gramene" id="RZC63222">
    <property type="protein sequence ID" value="RZC63222"/>
    <property type="gene ID" value="C5167_024986"/>
</dbReference>
<dbReference type="STRING" id="3469.A0A4Y7JT62"/>
<reference evidence="2 3" key="1">
    <citation type="journal article" date="2018" name="Science">
        <title>The opium poppy genome and morphinan production.</title>
        <authorList>
            <person name="Guo L."/>
            <person name="Winzer T."/>
            <person name="Yang X."/>
            <person name="Li Y."/>
            <person name="Ning Z."/>
            <person name="He Z."/>
            <person name="Teodor R."/>
            <person name="Lu Y."/>
            <person name="Bowser T.A."/>
            <person name="Graham I.A."/>
            <person name="Ye K."/>
        </authorList>
    </citation>
    <scope>NUCLEOTIDE SEQUENCE [LARGE SCALE GENOMIC DNA]</scope>
    <source>
        <strain evidence="3">cv. HN1</strain>
        <tissue evidence="2">Leaves</tissue>
    </source>
</reference>
<dbReference type="AlphaFoldDB" id="A0A4Y7JT62"/>
<dbReference type="Gene3D" id="3.80.10.10">
    <property type="entry name" value="Ribonuclease Inhibitor"/>
    <property type="match status" value="6"/>
</dbReference>
<feature type="domain" description="F-box/LRR-repeat protein 15-like leucin rich repeat" evidence="1">
    <location>
        <begin position="318"/>
        <end position="470"/>
    </location>
</feature>
<dbReference type="PANTHER" id="PTHR13318">
    <property type="entry name" value="PARTNER OF PAIRED, ISOFORM B-RELATED"/>
    <property type="match status" value="1"/>
</dbReference>
<gene>
    <name evidence="2" type="ORF">C5167_024986</name>
</gene>
<dbReference type="InterPro" id="IPR006553">
    <property type="entry name" value="Leu-rich_rpt_Cys-con_subtyp"/>
</dbReference>
<dbReference type="Proteomes" id="UP000316621">
    <property type="component" value="Chromosome 5"/>
</dbReference>
<evidence type="ECO:0000313" key="2">
    <source>
        <dbReference type="EMBL" id="RZC63222.1"/>
    </source>
</evidence>
<sequence length="656" mass="71550">MGRFKPFEFLSDEIIFTILDSLSSSPLDLKSFSLVCKSFHSLESKHRKTLKPYSTELVNKILNRYPFVSSLDFSLCPRVADKTLCLISSSIGLKSINLSRSKFFTHLGVSSLVSNNCLTLTEIDLSNGISLNDSTASVISEAKNLEKLWLSRCVFISDMGIGCIAVGCKKLKLLDLKGCFSLSDLGVGLVAVKCKQLQILDLSYIPITNKCLPEIFQLPYLKSLALVGCCFIDDEGLANIRQGSLSLETLNMSYCPNVSHVGLSAVTNGVVSLRQLIIAYGSPVTVSLTDCMQRLPMLQSVKLDGCQLTSSALKAIGDWCISLRDLSLSKCVGVMDDGLSLLVAKHKQLKKLDISCCREITRLSMDSITNSCTSLTSLRMESCSLVSREAFISIGKKCHFLEELDFTDTEVDDEGLKSISRGSRLSVLRIGICLNITDEGLIHVGTHCPKLIELDLYRSPSITDLGIAAIASGCPNLEIINLAYSTDITDNSLLSLSKCTKINTLEMRGCPNISSTGFSAIAQGCKRLTKLDIKSCFNINDSGMALLAHFSQSLKQINLSYCSVTDVGLLALASISCLQVVTILHVDGLTANGLIAALVSCRGLRKVKLHTSFKSSLSQPFIEHIESRGCSFQWRDKPFQAAVDARSWKQQLEATL</sequence>
<dbReference type="FunFam" id="3.80.10.10:FF:000276">
    <property type="entry name" value="F-box/LRR-repeat protein 3"/>
    <property type="match status" value="1"/>
</dbReference>
<dbReference type="OMA" id="SINLWYC"/>
<organism evidence="2 3">
    <name type="scientific">Papaver somniferum</name>
    <name type="common">Opium poppy</name>
    <dbReference type="NCBI Taxonomy" id="3469"/>
    <lineage>
        <taxon>Eukaryota</taxon>
        <taxon>Viridiplantae</taxon>
        <taxon>Streptophyta</taxon>
        <taxon>Embryophyta</taxon>
        <taxon>Tracheophyta</taxon>
        <taxon>Spermatophyta</taxon>
        <taxon>Magnoliopsida</taxon>
        <taxon>Ranunculales</taxon>
        <taxon>Papaveraceae</taxon>
        <taxon>Papaveroideae</taxon>
        <taxon>Papaver</taxon>
    </lineage>
</organism>
<name>A0A4Y7JT62_PAPSO</name>
<dbReference type="InterPro" id="IPR036047">
    <property type="entry name" value="F-box-like_dom_sf"/>
</dbReference>
<dbReference type="Pfam" id="PF25372">
    <property type="entry name" value="DUF7885"/>
    <property type="match status" value="3"/>
</dbReference>
<dbReference type="SMART" id="SM00367">
    <property type="entry name" value="LRR_CC"/>
    <property type="match status" value="17"/>
</dbReference>
<dbReference type="SUPFAM" id="SSF81383">
    <property type="entry name" value="F-box domain"/>
    <property type="match status" value="1"/>
</dbReference>
<proteinExistence type="predicted"/>
<evidence type="ECO:0000259" key="1">
    <source>
        <dbReference type="Pfam" id="PF25372"/>
    </source>
</evidence>